<evidence type="ECO:0000256" key="1">
    <source>
        <dbReference type="ARBA" id="ARBA00006964"/>
    </source>
</evidence>
<dbReference type="Pfam" id="PF01784">
    <property type="entry name" value="DUF34_NIF3"/>
    <property type="match status" value="1"/>
</dbReference>
<accession>A0ABZ2GZ69</accession>
<dbReference type="PANTHER" id="PTHR13799:SF14">
    <property type="entry name" value="GTP CYCLOHYDROLASE 1 TYPE 2 HOMOLOG"/>
    <property type="match status" value="1"/>
</dbReference>
<reference evidence="3" key="1">
    <citation type="submission" date="2023-09" db="EMBL/GenBank/DDBJ databases">
        <title>Genomes of two closely related lineages of the louse Polyplax serrata with different host specificities.</title>
        <authorList>
            <person name="Martinu J."/>
            <person name="Tarabai H."/>
            <person name="Stefka J."/>
            <person name="Hypsa V."/>
        </authorList>
    </citation>
    <scope>NUCLEOTIDE SEQUENCE [LARGE SCALE GENOMIC DNA]</scope>
    <source>
        <strain evidence="3">98ZLc_SE</strain>
    </source>
</reference>
<evidence type="ECO:0000313" key="3">
    <source>
        <dbReference type="EMBL" id="WWR11609.1"/>
    </source>
</evidence>
<comment type="similarity">
    <text evidence="1">Belongs to the GTP cyclohydrolase I type 2/NIF3 family.</text>
</comment>
<evidence type="ECO:0000256" key="2">
    <source>
        <dbReference type="ARBA" id="ARBA00022723"/>
    </source>
</evidence>
<dbReference type="InterPro" id="IPR036069">
    <property type="entry name" value="DUF34/NIF3_sf"/>
</dbReference>
<protein>
    <submittedName>
        <fullName evidence="3">Nif3-like dinuclear metal center hexameric protein</fullName>
    </submittedName>
</protein>
<dbReference type="Gene3D" id="3.40.1390.30">
    <property type="entry name" value="NIF3 (NGG1p interacting factor 3)-like"/>
    <property type="match status" value="2"/>
</dbReference>
<dbReference type="SUPFAM" id="SSF102705">
    <property type="entry name" value="NIF3 (NGG1p interacting factor 3)-like"/>
    <property type="match status" value="1"/>
</dbReference>
<evidence type="ECO:0000313" key="4">
    <source>
        <dbReference type="Proteomes" id="UP001368618"/>
    </source>
</evidence>
<organism evidence="3 4">
    <name type="scientific">Candidatus Legionella polyplacis</name>
    <dbReference type="NCBI Taxonomy" id="2005262"/>
    <lineage>
        <taxon>Bacteria</taxon>
        <taxon>Pseudomonadati</taxon>
        <taxon>Pseudomonadota</taxon>
        <taxon>Gammaproteobacteria</taxon>
        <taxon>Legionellales</taxon>
        <taxon>Legionellaceae</taxon>
        <taxon>Legionella</taxon>
    </lineage>
</organism>
<gene>
    <name evidence="3" type="ORF">RQL39_00325</name>
</gene>
<dbReference type="PANTHER" id="PTHR13799">
    <property type="entry name" value="NGG1 INTERACTING FACTOR 3"/>
    <property type="match status" value="1"/>
</dbReference>
<keyword evidence="4" id="KW-1185">Reference proteome</keyword>
<proteinExistence type="inferred from homology"/>
<dbReference type="InterPro" id="IPR002678">
    <property type="entry name" value="DUF34/NIF3"/>
</dbReference>
<dbReference type="NCBIfam" id="TIGR00486">
    <property type="entry name" value="YbgI_SA1388"/>
    <property type="match status" value="1"/>
</dbReference>
<name>A0ABZ2GZ69_9GAMM</name>
<dbReference type="EMBL" id="CP135137">
    <property type="protein sequence ID" value="WWR11609.1"/>
    <property type="molecule type" value="Genomic_DNA"/>
</dbReference>
<dbReference type="Proteomes" id="UP001368618">
    <property type="component" value="Chromosome"/>
</dbReference>
<keyword evidence="2" id="KW-0479">Metal-binding</keyword>
<dbReference type="RefSeq" id="WP_338516163.1">
    <property type="nucleotide sequence ID" value="NZ_CP135137.1"/>
</dbReference>
<sequence>MILRNFLDSYLNDLLECNTFEDSVYNGLQIEGSEKISSLCTAVSISNEVIDKVELLQSDAIIVHHGYFWKKDSPAIIGIKKKQIEKLIKNNVSLFSYHLPLDCHKEIGNNICLGKLFELDNINSCKVFNIKNLLWYGSFKEYKTYKEFIDLIILKIGRIPLHIQSSNKYIKNIAWCTGAAQDLILKAYDLGVDAYISGEISERTYYQAKDLDIHYFSCGHHATERFGIQALGNYLQNQFPVKHYFIETFNPV</sequence>